<dbReference type="GO" id="GO:0005886">
    <property type="term" value="C:plasma membrane"/>
    <property type="evidence" value="ECO:0007669"/>
    <property type="project" value="UniProtKB-SubCell"/>
</dbReference>
<comment type="subcellular location">
    <subcellularLocation>
        <location evidence="1">Cell membrane</location>
        <topology evidence="1">Multi-pass membrane protein</topology>
    </subcellularLocation>
</comment>
<feature type="domain" description="Membrane transport protein MMPL" evidence="7">
    <location>
        <begin position="20"/>
        <end position="198"/>
    </location>
</feature>
<evidence type="ECO:0000259" key="7">
    <source>
        <dbReference type="Pfam" id="PF03176"/>
    </source>
</evidence>
<keyword evidence="5 6" id="KW-0472">Membrane</keyword>
<feature type="transmembrane region" description="Helical" evidence="6">
    <location>
        <begin position="146"/>
        <end position="166"/>
    </location>
</feature>
<dbReference type="OrthoDB" id="5963930at2"/>
<dbReference type="AlphaFoldDB" id="A0A2P6AR29"/>
<evidence type="ECO:0000256" key="1">
    <source>
        <dbReference type="ARBA" id="ARBA00004651"/>
    </source>
</evidence>
<keyword evidence="4 6" id="KW-1133">Transmembrane helix</keyword>
<feature type="transmembrane region" description="Helical" evidence="6">
    <location>
        <begin position="100"/>
        <end position="119"/>
    </location>
</feature>
<feature type="transmembrane region" description="Helical" evidence="6">
    <location>
        <begin position="172"/>
        <end position="199"/>
    </location>
</feature>
<feature type="non-terminal residue" evidence="8">
    <location>
        <position position="1"/>
    </location>
</feature>
<dbReference type="RefSeq" id="WP_158249310.1">
    <property type="nucleotide sequence ID" value="NZ_PTQZ01000233.1"/>
</dbReference>
<dbReference type="InterPro" id="IPR050545">
    <property type="entry name" value="Mycobact_MmpL"/>
</dbReference>
<protein>
    <submittedName>
        <fullName evidence="8">Transporter</fullName>
    </submittedName>
</protein>
<dbReference type="Pfam" id="PF03176">
    <property type="entry name" value="MMPL"/>
    <property type="match status" value="1"/>
</dbReference>
<accession>A0A2P6AR29</accession>
<dbReference type="PANTHER" id="PTHR33406">
    <property type="entry name" value="MEMBRANE PROTEIN MJ1562-RELATED"/>
    <property type="match status" value="1"/>
</dbReference>
<sequence length="205" mass="21696">GETLAHIIQEVKDYIAAHPHEHVDFLLASGPVGVMAATNEAVDQAEVVMLILLFASISLLCFAEFRSVAAVLCIVVPLAIVAVLCNALMATLGIGLKVSTLPVVALGVGVGVDYGIYLFERMKHALADGLSLQDAFHKALQQRGTAAIFTAITMSISVGTWAFSALKFQADMGILLAFLFMVNMLGAIFVLPALAAWLVKGKKKA</sequence>
<reference evidence="9" key="1">
    <citation type="submission" date="2018-02" db="EMBL/GenBank/DDBJ databases">
        <title>Genome sequencing of Solimonas sp. HR-BB.</title>
        <authorList>
            <person name="Lee Y."/>
            <person name="Jeon C.O."/>
        </authorList>
    </citation>
    <scope>NUCLEOTIDE SEQUENCE [LARGE SCALE GENOMIC DNA]</scope>
    <source>
        <strain evidence="9">HR-E</strain>
    </source>
</reference>
<dbReference type="EMBL" id="PTQZ01000233">
    <property type="protein sequence ID" value="PQA34250.1"/>
    <property type="molecule type" value="Genomic_DNA"/>
</dbReference>
<name>A0A2P6AR29_9GAMM</name>
<dbReference type="SUPFAM" id="SSF82866">
    <property type="entry name" value="Multidrug efflux transporter AcrB transmembrane domain"/>
    <property type="match status" value="1"/>
</dbReference>
<gene>
    <name evidence="8" type="ORF">C5O18_08390</name>
</gene>
<feature type="transmembrane region" description="Helical" evidence="6">
    <location>
        <begin position="45"/>
        <end position="63"/>
    </location>
</feature>
<keyword evidence="9" id="KW-1185">Reference proteome</keyword>
<evidence type="ECO:0000256" key="2">
    <source>
        <dbReference type="ARBA" id="ARBA00022475"/>
    </source>
</evidence>
<dbReference type="Gene3D" id="1.20.1640.10">
    <property type="entry name" value="Multidrug efflux transporter AcrB transmembrane domain"/>
    <property type="match status" value="1"/>
</dbReference>
<keyword evidence="3 6" id="KW-0812">Transmembrane</keyword>
<evidence type="ECO:0000256" key="6">
    <source>
        <dbReference type="SAM" id="Phobius"/>
    </source>
</evidence>
<evidence type="ECO:0000256" key="4">
    <source>
        <dbReference type="ARBA" id="ARBA00022989"/>
    </source>
</evidence>
<evidence type="ECO:0000256" key="3">
    <source>
        <dbReference type="ARBA" id="ARBA00022692"/>
    </source>
</evidence>
<evidence type="ECO:0000313" key="9">
    <source>
        <dbReference type="Proteomes" id="UP000243900"/>
    </source>
</evidence>
<comment type="caution">
    <text evidence="8">The sequence shown here is derived from an EMBL/GenBank/DDBJ whole genome shotgun (WGS) entry which is preliminary data.</text>
</comment>
<dbReference type="Proteomes" id="UP000243900">
    <property type="component" value="Unassembled WGS sequence"/>
</dbReference>
<evidence type="ECO:0000256" key="5">
    <source>
        <dbReference type="ARBA" id="ARBA00023136"/>
    </source>
</evidence>
<evidence type="ECO:0000313" key="8">
    <source>
        <dbReference type="EMBL" id="PQA34250.1"/>
    </source>
</evidence>
<dbReference type="InterPro" id="IPR004869">
    <property type="entry name" value="MMPL_dom"/>
</dbReference>
<proteinExistence type="predicted"/>
<feature type="transmembrane region" description="Helical" evidence="6">
    <location>
        <begin position="70"/>
        <end position="94"/>
    </location>
</feature>
<dbReference type="PANTHER" id="PTHR33406:SF10">
    <property type="entry name" value="SSD DOMAIN-CONTAINING PROTEIN"/>
    <property type="match status" value="1"/>
</dbReference>
<keyword evidence="2" id="KW-1003">Cell membrane</keyword>
<organism evidence="8 9">
    <name type="scientific">Amnimonas aquatica</name>
    <dbReference type="NCBI Taxonomy" id="2094561"/>
    <lineage>
        <taxon>Bacteria</taxon>
        <taxon>Pseudomonadati</taxon>
        <taxon>Pseudomonadota</taxon>
        <taxon>Gammaproteobacteria</taxon>
        <taxon>Moraxellales</taxon>
        <taxon>Moraxellaceae</taxon>
        <taxon>Amnimonas</taxon>
    </lineage>
</organism>